<accession>A0A6J6GL99</accession>
<dbReference type="InterPro" id="IPR028098">
    <property type="entry name" value="Glyco_trans_4-like_N"/>
</dbReference>
<evidence type="ECO:0000259" key="2">
    <source>
        <dbReference type="Pfam" id="PF13439"/>
    </source>
</evidence>
<feature type="domain" description="Glycosyl transferase family 1" evidence="1">
    <location>
        <begin position="193"/>
        <end position="348"/>
    </location>
</feature>
<dbReference type="CDD" id="cd03801">
    <property type="entry name" value="GT4_PimA-like"/>
    <property type="match status" value="1"/>
</dbReference>
<evidence type="ECO:0000259" key="1">
    <source>
        <dbReference type="Pfam" id="PF00534"/>
    </source>
</evidence>
<dbReference type="InterPro" id="IPR050194">
    <property type="entry name" value="Glycosyltransferase_grp1"/>
</dbReference>
<reference evidence="3" key="1">
    <citation type="submission" date="2020-05" db="EMBL/GenBank/DDBJ databases">
        <authorList>
            <person name="Chiriac C."/>
            <person name="Salcher M."/>
            <person name="Ghai R."/>
            <person name="Kavagutti S V."/>
        </authorList>
    </citation>
    <scope>NUCLEOTIDE SEQUENCE</scope>
</reference>
<dbReference type="SUPFAM" id="SSF53756">
    <property type="entry name" value="UDP-Glycosyltransferase/glycogen phosphorylase"/>
    <property type="match status" value="1"/>
</dbReference>
<dbReference type="PANTHER" id="PTHR45947:SF3">
    <property type="entry name" value="SULFOQUINOVOSYL TRANSFERASE SQD2"/>
    <property type="match status" value="1"/>
</dbReference>
<dbReference type="InterPro" id="IPR001296">
    <property type="entry name" value="Glyco_trans_1"/>
</dbReference>
<dbReference type="PANTHER" id="PTHR45947">
    <property type="entry name" value="SULFOQUINOVOSYL TRANSFERASE SQD2"/>
    <property type="match status" value="1"/>
</dbReference>
<evidence type="ECO:0000313" key="3">
    <source>
        <dbReference type="EMBL" id="CAB4597608.1"/>
    </source>
</evidence>
<proteinExistence type="predicted"/>
<dbReference type="Pfam" id="PF00534">
    <property type="entry name" value="Glycos_transf_1"/>
    <property type="match status" value="1"/>
</dbReference>
<organism evidence="3">
    <name type="scientific">freshwater metagenome</name>
    <dbReference type="NCBI Taxonomy" id="449393"/>
    <lineage>
        <taxon>unclassified sequences</taxon>
        <taxon>metagenomes</taxon>
        <taxon>ecological metagenomes</taxon>
    </lineage>
</organism>
<name>A0A6J6GL99_9ZZZZ</name>
<dbReference type="Pfam" id="PF13439">
    <property type="entry name" value="Glyco_transf_4"/>
    <property type="match status" value="1"/>
</dbReference>
<dbReference type="Gene3D" id="3.40.50.2000">
    <property type="entry name" value="Glycogen Phosphorylase B"/>
    <property type="match status" value="2"/>
</dbReference>
<feature type="domain" description="Glycosyltransferase subfamily 4-like N-terminal" evidence="2">
    <location>
        <begin position="19"/>
        <end position="179"/>
    </location>
</feature>
<dbReference type="EMBL" id="CAEZUD010000069">
    <property type="protein sequence ID" value="CAB4597608.1"/>
    <property type="molecule type" value="Genomic_DNA"/>
</dbReference>
<gene>
    <name evidence="3" type="ORF">UFOPK1778_01062</name>
</gene>
<dbReference type="GO" id="GO:0016757">
    <property type="term" value="F:glycosyltransferase activity"/>
    <property type="evidence" value="ECO:0007669"/>
    <property type="project" value="InterPro"/>
</dbReference>
<protein>
    <submittedName>
        <fullName evidence="3">Unannotated protein</fullName>
    </submittedName>
</protein>
<dbReference type="AlphaFoldDB" id="A0A6J6GL99"/>
<sequence>MIDRRLNIGMVCPYGWDTPGGVQIHIKELAEHLLSLGHSVSVLAPVSDESAIVEPWLVSAGRPIPIPYNGAVARILFGPLASSRVKQWISSHSFDLLHVHEAVIPSLSLLASWAADGAIVATFHAAASKQKAVYAIGPILEPVMEKLTAKIAVSEMARSTLKDHFDTEAIVIPNGVNTSKFHDTSYKLEWKLPNTIGFIGRFDEPRKGLDILIEAMSKIIGDIPDVRLLIAGPGDEETLRKRIPQELLSHITLLGRLSEDDKVKFFHSIALYVAPNTGGESFGIILAEAMASGTAIVASDIQAFTDLLQNGQSGALFTSEDSSSLAKVITNLLNNEKEREQLIESGIRRSLDFDWEKVACDIVDVYEMAMVGNEGIRLASEGRVWNRWRGGE</sequence>